<gene>
    <name evidence="5" type="ORF">LEMA_P099730.1</name>
</gene>
<dbReference type="PROSITE" id="PS00122">
    <property type="entry name" value="CARBOXYLESTERASE_B_1"/>
    <property type="match status" value="1"/>
</dbReference>
<name>E4ZZY2_LEPMJ</name>
<keyword evidence="6" id="KW-1185">Reference proteome</keyword>
<dbReference type="Pfam" id="PF00135">
    <property type="entry name" value="COesterase"/>
    <property type="match status" value="1"/>
</dbReference>
<dbReference type="InParanoid" id="E4ZZY2"/>
<dbReference type="AlphaFoldDB" id="E4ZZY2"/>
<proteinExistence type="inferred from homology"/>
<evidence type="ECO:0000313" key="5">
    <source>
        <dbReference type="EMBL" id="CBX96842.1"/>
    </source>
</evidence>
<organism evidence="6">
    <name type="scientific">Leptosphaeria maculans (strain JN3 / isolate v23.1.3 / race Av1-4-5-6-7-8)</name>
    <name type="common">Blackleg fungus</name>
    <name type="synonym">Phoma lingam</name>
    <dbReference type="NCBI Taxonomy" id="985895"/>
    <lineage>
        <taxon>Eukaryota</taxon>
        <taxon>Fungi</taxon>
        <taxon>Dikarya</taxon>
        <taxon>Ascomycota</taxon>
        <taxon>Pezizomycotina</taxon>
        <taxon>Dothideomycetes</taxon>
        <taxon>Pleosporomycetidae</taxon>
        <taxon>Pleosporales</taxon>
        <taxon>Pleosporineae</taxon>
        <taxon>Leptosphaeriaceae</taxon>
        <taxon>Plenodomus</taxon>
        <taxon>Plenodomus lingam/Leptosphaeria maculans species complex</taxon>
    </lineage>
</organism>
<evidence type="ECO:0000256" key="3">
    <source>
        <dbReference type="RuleBase" id="RU361235"/>
    </source>
</evidence>
<protein>
    <recommendedName>
        <fullName evidence="3">Carboxylic ester hydrolase</fullName>
        <ecNumber evidence="3">3.1.1.-</ecNumber>
    </recommendedName>
</protein>
<evidence type="ECO:0000259" key="4">
    <source>
        <dbReference type="Pfam" id="PF00135"/>
    </source>
</evidence>
<dbReference type="VEuPathDB" id="FungiDB:LEMA_P099730.1"/>
<dbReference type="SUPFAM" id="SSF53474">
    <property type="entry name" value="alpha/beta-Hydrolases"/>
    <property type="match status" value="1"/>
</dbReference>
<keyword evidence="2 3" id="KW-0378">Hydrolase</keyword>
<dbReference type="InterPro" id="IPR029058">
    <property type="entry name" value="AB_hydrolase_fold"/>
</dbReference>
<dbReference type="Proteomes" id="UP000002668">
    <property type="component" value="Genome"/>
</dbReference>
<dbReference type="HOGENOM" id="CLU_1111572_0_0_1"/>
<evidence type="ECO:0000256" key="1">
    <source>
        <dbReference type="ARBA" id="ARBA00005964"/>
    </source>
</evidence>
<dbReference type="InterPro" id="IPR050309">
    <property type="entry name" value="Type-B_Carboxylest/Lipase"/>
</dbReference>
<dbReference type="PANTHER" id="PTHR11559">
    <property type="entry name" value="CARBOXYLESTERASE"/>
    <property type="match status" value="1"/>
</dbReference>
<dbReference type="InterPro" id="IPR002018">
    <property type="entry name" value="CarbesteraseB"/>
</dbReference>
<evidence type="ECO:0000313" key="6">
    <source>
        <dbReference type="Proteomes" id="UP000002668"/>
    </source>
</evidence>
<dbReference type="STRING" id="985895.E4ZZY2"/>
<feature type="domain" description="Carboxylesterase type B" evidence="4">
    <location>
        <begin position="3"/>
        <end position="161"/>
    </location>
</feature>
<evidence type="ECO:0000256" key="2">
    <source>
        <dbReference type="ARBA" id="ARBA00022801"/>
    </source>
</evidence>
<dbReference type="EC" id="3.1.1.-" evidence="3"/>
<dbReference type="OrthoDB" id="408631at2759"/>
<dbReference type="EMBL" id="FP929130">
    <property type="protein sequence ID" value="CBX96842.1"/>
    <property type="molecule type" value="Genomic_DNA"/>
</dbReference>
<dbReference type="InterPro" id="IPR019826">
    <property type="entry name" value="Carboxylesterase_B_AS"/>
</dbReference>
<comment type="similarity">
    <text evidence="1 3">Belongs to the type-B carboxylesterase/lipase family.</text>
</comment>
<dbReference type="Gene3D" id="3.40.50.1820">
    <property type="entry name" value="alpha/beta hydrolase"/>
    <property type="match status" value="1"/>
</dbReference>
<dbReference type="GO" id="GO:0016787">
    <property type="term" value="F:hydrolase activity"/>
    <property type="evidence" value="ECO:0007669"/>
    <property type="project" value="UniProtKB-KW"/>
</dbReference>
<accession>E4ZZY2</accession>
<dbReference type="eggNOG" id="KOG4389">
    <property type="taxonomic scope" value="Eukaryota"/>
</dbReference>
<sequence>MNFALRWVQKNIGKFGGDASRVTLAGESAGGAAVLYQAQAYGGRQKQTLFQNVITASPWMPSQYKYNDEDPTQAYNDFAHEAGCAQARDKLQCLRDADTMVLQNASAKVSEARPFGTFAFIPVTDGTFVRSRLTKQMLAKTLSGKRVLSGNMANEGVPLSPPTTRTLQDFRDYLSLTFPHFSAADKLAIEKKYSYQGDTQDVDPTAPTFSTTGTATTRVRRVWRIRLCLPLVLGRLGLCRGLEIPGSPST</sequence>
<reference evidence="6" key="1">
    <citation type="journal article" date="2011" name="Nat. Commun.">
        <title>Effector diversification within compartments of the Leptosphaeria maculans genome affected by Repeat-Induced Point mutations.</title>
        <authorList>
            <person name="Rouxel T."/>
            <person name="Grandaubert J."/>
            <person name="Hane J.K."/>
            <person name="Hoede C."/>
            <person name="van de Wouw A.P."/>
            <person name="Couloux A."/>
            <person name="Dominguez V."/>
            <person name="Anthouard V."/>
            <person name="Bally P."/>
            <person name="Bourras S."/>
            <person name="Cozijnsen A.J."/>
            <person name="Ciuffetti L.M."/>
            <person name="Degrave A."/>
            <person name="Dilmaghani A."/>
            <person name="Duret L."/>
            <person name="Fudal I."/>
            <person name="Goodwin S.B."/>
            <person name="Gout L."/>
            <person name="Glaser N."/>
            <person name="Linglin J."/>
            <person name="Kema G.H.J."/>
            <person name="Lapalu N."/>
            <person name="Lawrence C.B."/>
            <person name="May K."/>
            <person name="Meyer M."/>
            <person name="Ollivier B."/>
            <person name="Poulain J."/>
            <person name="Schoch C.L."/>
            <person name="Simon A."/>
            <person name="Spatafora J.W."/>
            <person name="Stachowiak A."/>
            <person name="Turgeon B.G."/>
            <person name="Tyler B.M."/>
            <person name="Vincent D."/>
            <person name="Weissenbach J."/>
            <person name="Amselem J."/>
            <person name="Quesneville H."/>
            <person name="Oliver R.P."/>
            <person name="Wincker P."/>
            <person name="Balesdent M.-H."/>
            <person name="Howlett B.J."/>
        </authorList>
    </citation>
    <scope>NUCLEOTIDE SEQUENCE [LARGE SCALE GENOMIC DNA]</scope>
    <source>
        <strain evidence="6">JN3 / isolate v23.1.3 / race Av1-4-5-6-7-8</strain>
    </source>
</reference>